<dbReference type="Pfam" id="PF00459">
    <property type="entry name" value="Inositol_P"/>
    <property type="match status" value="1"/>
</dbReference>
<dbReference type="CDD" id="cd01638">
    <property type="entry name" value="CysQ"/>
    <property type="match status" value="1"/>
</dbReference>
<dbReference type="GO" id="GO:0046854">
    <property type="term" value="P:phosphatidylinositol phosphate biosynthetic process"/>
    <property type="evidence" value="ECO:0007669"/>
    <property type="project" value="InterPro"/>
</dbReference>
<dbReference type="GO" id="GO:0007165">
    <property type="term" value="P:signal transduction"/>
    <property type="evidence" value="ECO:0007669"/>
    <property type="project" value="TreeGrafter"/>
</dbReference>
<feature type="binding site" evidence="4">
    <location>
        <position position="207"/>
    </location>
    <ligand>
        <name>Mg(2+)</name>
        <dbReference type="ChEBI" id="CHEBI:18420"/>
        <label>1</label>
        <note>catalytic</note>
    </ligand>
</feature>
<feature type="binding site" evidence="4">
    <location>
        <position position="86"/>
    </location>
    <ligand>
        <name>Mg(2+)</name>
        <dbReference type="ChEBI" id="CHEBI:18420"/>
        <label>1</label>
        <note>catalytic</note>
    </ligand>
</feature>
<dbReference type="InterPro" id="IPR000760">
    <property type="entry name" value="Inositol_monophosphatase-like"/>
</dbReference>
<dbReference type="EMBL" id="VDUZ01000014">
    <property type="protein sequence ID" value="TXL75371.1"/>
    <property type="molecule type" value="Genomic_DNA"/>
</dbReference>
<name>A0A5C8PMK6_9HYPH</name>
<dbReference type="RefSeq" id="WP_147847585.1">
    <property type="nucleotide sequence ID" value="NZ_VDUZ01000014.1"/>
</dbReference>
<accession>A0A5C8PMK6</accession>
<dbReference type="Proteomes" id="UP000321638">
    <property type="component" value="Unassembled WGS sequence"/>
</dbReference>
<dbReference type="GO" id="GO:0006020">
    <property type="term" value="P:inositol metabolic process"/>
    <property type="evidence" value="ECO:0007669"/>
    <property type="project" value="TreeGrafter"/>
</dbReference>
<evidence type="ECO:0000256" key="3">
    <source>
        <dbReference type="ARBA" id="ARBA00022842"/>
    </source>
</evidence>
<sequence length="269" mass="29220">MTDLADDVALMVAAVREAGALALRFYRTELSVWEKVGGTPVSEADIMVDRHLRQRLCTGRPDYGWLSEETEDDTARLTRGRVWVVDPIDGTRAFVAGTPHFCHAVALVEDGMPVAAALFNPATDEFFEAVAHQGARLNGTPIRVSGRQEIAGCRMAAYGPMFKHPAWQDPWPDMEIIQRDSVAYRLALVASGGADAAMGLNTKNDWDLAAADLIVREAGGRVTSHDGKALAYNNEAPQQPSFLAAGPDLHAALLARTGRIKLRSRRAES</sequence>
<feature type="binding site" evidence="4">
    <location>
        <position position="88"/>
    </location>
    <ligand>
        <name>Mg(2+)</name>
        <dbReference type="ChEBI" id="CHEBI:18420"/>
        <label>1</label>
        <note>catalytic</note>
    </ligand>
</feature>
<keyword evidence="3 4" id="KW-0460">Magnesium</keyword>
<dbReference type="GO" id="GO:0046872">
    <property type="term" value="F:metal ion binding"/>
    <property type="evidence" value="ECO:0007669"/>
    <property type="project" value="UniProtKB-KW"/>
</dbReference>
<keyword evidence="2 4" id="KW-0479">Metal-binding</keyword>
<dbReference type="SUPFAM" id="SSF56655">
    <property type="entry name" value="Carbohydrate phosphatase"/>
    <property type="match status" value="1"/>
</dbReference>
<dbReference type="PRINTS" id="PR00377">
    <property type="entry name" value="IMPHPHTASES"/>
</dbReference>
<keyword evidence="6" id="KW-1185">Reference proteome</keyword>
<dbReference type="InterPro" id="IPR020550">
    <property type="entry name" value="Inositol_monophosphatase_CS"/>
</dbReference>
<gene>
    <name evidence="5" type="ORF">FHP25_14100</name>
</gene>
<proteinExistence type="inferred from homology"/>
<feature type="binding site" evidence="4">
    <location>
        <position position="89"/>
    </location>
    <ligand>
        <name>Mg(2+)</name>
        <dbReference type="ChEBI" id="CHEBI:18420"/>
        <label>1</label>
        <note>catalytic</note>
    </ligand>
</feature>
<comment type="similarity">
    <text evidence="1">Belongs to the inositol monophosphatase superfamily.</text>
</comment>
<evidence type="ECO:0000256" key="4">
    <source>
        <dbReference type="PIRSR" id="PIRSR600760-2"/>
    </source>
</evidence>
<evidence type="ECO:0000256" key="2">
    <source>
        <dbReference type="ARBA" id="ARBA00022723"/>
    </source>
</evidence>
<feature type="binding site" evidence="4">
    <location>
        <position position="68"/>
    </location>
    <ligand>
        <name>Mg(2+)</name>
        <dbReference type="ChEBI" id="CHEBI:18420"/>
        <label>1</label>
        <note>catalytic</note>
    </ligand>
</feature>
<comment type="cofactor">
    <cofactor evidence="4">
        <name>Mg(2+)</name>
        <dbReference type="ChEBI" id="CHEBI:18420"/>
    </cofactor>
</comment>
<reference evidence="5 6" key="1">
    <citation type="submission" date="2019-06" db="EMBL/GenBank/DDBJ databases">
        <title>New taxonomy in bacterial strain CC-CFT640, isolated from vineyard.</title>
        <authorList>
            <person name="Lin S.-Y."/>
            <person name="Tsai C.-F."/>
            <person name="Young C.-C."/>
        </authorList>
    </citation>
    <scope>NUCLEOTIDE SEQUENCE [LARGE SCALE GENOMIC DNA]</scope>
    <source>
        <strain evidence="5 6">CC-CFT640</strain>
    </source>
</reference>
<dbReference type="PANTHER" id="PTHR20854:SF4">
    <property type="entry name" value="INOSITOL-1-MONOPHOSPHATASE-RELATED"/>
    <property type="match status" value="1"/>
</dbReference>
<dbReference type="Gene3D" id="3.30.540.10">
    <property type="entry name" value="Fructose-1,6-Bisphosphatase, subunit A, domain 1"/>
    <property type="match status" value="1"/>
</dbReference>
<dbReference type="OrthoDB" id="9785695at2"/>
<dbReference type="GO" id="GO:0008934">
    <property type="term" value="F:inositol monophosphate 1-phosphatase activity"/>
    <property type="evidence" value="ECO:0007669"/>
    <property type="project" value="TreeGrafter"/>
</dbReference>
<dbReference type="PROSITE" id="PS00630">
    <property type="entry name" value="IMP_2"/>
    <property type="match status" value="1"/>
</dbReference>
<comment type="caution">
    <text evidence="5">The sequence shown here is derived from an EMBL/GenBank/DDBJ whole genome shotgun (WGS) entry which is preliminary data.</text>
</comment>
<protein>
    <submittedName>
        <fullName evidence="5">3'(2'),5'-bisphosphate nucleotidase CysQ</fullName>
    </submittedName>
</protein>
<dbReference type="PANTHER" id="PTHR20854">
    <property type="entry name" value="INOSITOL MONOPHOSPHATASE"/>
    <property type="match status" value="1"/>
</dbReference>
<evidence type="ECO:0000313" key="6">
    <source>
        <dbReference type="Proteomes" id="UP000321638"/>
    </source>
</evidence>
<dbReference type="Gene3D" id="3.40.190.80">
    <property type="match status" value="1"/>
</dbReference>
<organism evidence="5 6">
    <name type="scientific">Vineibacter terrae</name>
    <dbReference type="NCBI Taxonomy" id="2586908"/>
    <lineage>
        <taxon>Bacteria</taxon>
        <taxon>Pseudomonadati</taxon>
        <taxon>Pseudomonadota</taxon>
        <taxon>Alphaproteobacteria</taxon>
        <taxon>Hyphomicrobiales</taxon>
        <taxon>Vineibacter</taxon>
    </lineage>
</organism>
<dbReference type="AlphaFoldDB" id="A0A5C8PMK6"/>
<evidence type="ECO:0000313" key="5">
    <source>
        <dbReference type="EMBL" id="TXL75371.1"/>
    </source>
</evidence>
<evidence type="ECO:0000256" key="1">
    <source>
        <dbReference type="ARBA" id="ARBA00009759"/>
    </source>
</evidence>